<dbReference type="InterPro" id="IPR010093">
    <property type="entry name" value="SinI_DNA-bd"/>
</dbReference>
<reference evidence="2 3" key="1">
    <citation type="submission" date="2016-10" db="EMBL/GenBank/DDBJ databases">
        <authorList>
            <person name="de Groot N.N."/>
        </authorList>
    </citation>
    <scope>NUCLEOTIDE SEQUENCE [LARGE SCALE GENOMIC DNA]</scope>
    <source>
        <strain evidence="2 3">CGMCC 4.5598</strain>
    </source>
</reference>
<evidence type="ECO:0000313" key="2">
    <source>
        <dbReference type="EMBL" id="SEU27474.1"/>
    </source>
</evidence>
<dbReference type="RefSeq" id="WP_091086446.1">
    <property type="nucleotide sequence ID" value="NZ_FOHX01000009.1"/>
</dbReference>
<dbReference type="Proteomes" id="UP000199361">
    <property type="component" value="Unassembled WGS sequence"/>
</dbReference>
<dbReference type="Pfam" id="PF12728">
    <property type="entry name" value="HTH_17"/>
    <property type="match status" value="1"/>
</dbReference>
<protein>
    <submittedName>
        <fullName evidence="2">DNA binding domain-containing protein, excisionase family</fullName>
    </submittedName>
</protein>
<dbReference type="InterPro" id="IPR041657">
    <property type="entry name" value="HTH_17"/>
</dbReference>
<evidence type="ECO:0000259" key="1">
    <source>
        <dbReference type="Pfam" id="PF12728"/>
    </source>
</evidence>
<dbReference type="STRING" id="568860.SAMN05421811_10927"/>
<name>A0A1I0KPA6_9ACTN</name>
<keyword evidence="3" id="KW-1185">Reference proteome</keyword>
<feature type="domain" description="Helix-turn-helix" evidence="1">
    <location>
        <begin position="7"/>
        <end position="54"/>
    </location>
</feature>
<evidence type="ECO:0000313" key="3">
    <source>
        <dbReference type="Proteomes" id="UP000199361"/>
    </source>
</evidence>
<dbReference type="NCBIfam" id="TIGR01764">
    <property type="entry name" value="excise"/>
    <property type="match status" value="1"/>
</dbReference>
<dbReference type="AlphaFoldDB" id="A0A1I0KPA6"/>
<dbReference type="OrthoDB" id="9806039at2"/>
<accession>A0A1I0KPA6</accession>
<sequence length="61" mass="7109">MADDVQLYRVPDAMLKLRMSRSVIYEQLRSGRLRSVKQGRCRLIPESALREYIALLQQEAS</sequence>
<proteinExistence type="predicted"/>
<organism evidence="2 3">
    <name type="scientific">Nonomuraea wenchangensis</name>
    <dbReference type="NCBI Taxonomy" id="568860"/>
    <lineage>
        <taxon>Bacteria</taxon>
        <taxon>Bacillati</taxon>
        <taxon>Actinomycetota</taxon>
        <taxon>Actinomycetes</taxon>
        <taxon>Streptosporangiales</taxon>
        <taxon>Streptosporangiaceae</taxon>
        <taxon>Nonomuraea</taxon>
    </lineage>
</organism>
<gene>
    <name evidence="2" type="ORF">SAMN05421811_10927</name>
</gene>
<dbReference type="GO" id="GO:0003677">
    <property type="term" value="F:DNA binding"/>
    <property type="evidence" value="ECO:0007669"/>
    <property type="project" value="InterPro"/>
</dbReference>
<dbReference type="EMBL" id="FOHX01000009">
    <property type="protein sequence ID" value="SEU27474.1"/>
    <property type="molecule type" value="Genomic_DNA"/>
</dbReference>